<organism evidence="1 2">
    <name type="scientific">Candidatus Enterousia intestinigallinarum</name>
    <dbReference type="NCBI Taxonomy" id="2840790"/>
    <lineage>
        <taxon>Bacteria</taxon>
        <taxon>Pseudomonadati</taxon>
        <taxon>Pseudomonadota</taxon>
        <taxon>Alphaproteobacteria</taxon>
        <taxon>Candidatus Enterousia</taxon>
    </lineage>
</organism>
<dbReference type="PANTHER" id="PTHR39337">
    <property type="entry name" value="BLR5642 PROTEIN"/>
    <property type="match status" value="1"/>
</dbReference>
<dbReference type="AlphaFoldDB" id="A0A9D1FF93"/>
<name>A0A9D1FF93_9PROT</name>
<proteinExistence type="predicted"/>
<dbReference type="EMBL" id="DVJI01000008">
    <property type="protein sequence ID" value="HIS70654.1"/>
    <property type="molecule type" value="Genomic_DNA"/>
</dbReference>
<sequence length="141" mass="16193">MPKIFTIGFSGKSPDAFTDVLNAVRVRAVWDIRLWRTSTYVPFYSGDNLAATLGTRYEYHPEFAPIAEILIGYKDGRITWPDYERMYRELLATRRPADGLAPDDIDRICLLCTEKSALQCHRRLAAEYIATQFPDTEIVQL</sequence>
<evidence type="ECO:0000313" key="1">
    <source>
        <dbReference type="EMBL" id="HIS70654.1"/>
    </source>
</evidence>
<accession>A0A9D1FF93</accession>
<reference evidence="1" key="1">
    <citation type="submission" date="2020-10" db="EMBL/GenBank/DDBJ databases">
        <authorList>
            <person name="Gilroy R."/>
        </authorList>
    </citation>
    <scope>NUCLEOTIDE SEQUENCE</scope>
    <source>
        <strain evidence="1">ChiGjej3B3-5194</strain>
    </source>
</reference>
<dbReference type="Proteomes" id="UP000886742">
    <property type="component" value="Unassembled WGS sequence"/>
</dbReference>
<dbReference type="Pfam" id="PF04343">
    <property type="entry name" value="DUF488"/>
    <property type="match status" value="1"/>
</dbReference>
<comment type="caution">
    <text evidence="1">The sequence shown here is derived from an EMBL/GenBank/DDBJ whole genome shotgun (WGS) entry which is preliminary data.</text>
</comment>
<evidence type="ECO:0000313" key="2">
    <source>
        <dbReference type="Proteomes" id="UP000886742"/>
    </source>
</evidence>
<dbReference type="PANTHER" id="PTHR39337:SF1">
    <property type="entry name" value="BLR5642 PROTEIN"/>
    <property type="match status" value="1"/>
</dbReference>
<reference evidence="1" key="2">
    <citation type="journal article" date="2021" name="PeerJ">
        <title>Extensive microbial diversity within the chicken gut microbiome revealed by metagenomics and culture.</title>
        <authorList>
            <person name="Gilroy R."/>
            <person name="Ravi A."/>
            <person name="Getino M."/>
            <person name="Pursley I."/>
            <person name="Horton D.L."/>
            <person name="Alikhan N.F."/>
            <person name="Baker D."/>
            <person name="Gharbi K."/>
            <person name="Hall N."/>
            <person name="Watson M."/>
            <person name="Adriaenssens E.M."/>
            <person name="Foster-Nyarko E."/>
            <person name="Jarju S."/>
            <person name="Secka A."/>
            <person name="Antonio M."/>
            <person name="Oren A."/>
            <person name="Chaudhuri R.R."/>
            <person name="La Ragione R."/>
            <person name="Hildebrand F."/>
            <person name="Pallen M.J."/>
        </authorList>
    </citation>
    <scope>NUCLEOTIDE SEQUENCE</scope>
    <source>
        <strain evidence="1">ChiGjej3B3-5194</strain>
    </source>
</reference>
<gene>
    <name evidence="1" type="ORF">IAD02_01545</name>
</gene>
<dbReference type="InterPro" id="IPR007438">
    <property type="entry name" value="DUF488"/>
</dbReference>
<protein>
    <submittedName>
        <fullName evidence="1">DUF488 domain-containing protein</fullName>
    </submittedName>
</protein>